<organism evidence="2 3">
    <name type="scientific">Alpinimonas psychrophila</name>
    <dbReference type="NCBI Taxonomy" id="748908"/>
    <lineage>
        <taxon>Bacteria</taxon>
        <taxon>Bacillati</taxon>
        <taxon>Actinomycetota</taxon>
        <taxon>Actinomycetes</taxon>
        <taxon>Micrococcales</taxon>
        <taxon>Microbacteriaceae</taxon>
        <taxon>Alpinimonas</taxon>
    </lineage>
</organism>
<dbReference type="GO" id="GO:0008703">
    <property type="term" value="F:5-amino-6-(5-phosphoribosylamino)uracil reductase activity"/>
    <property type="evidence" value="ECO:0007669"/>
    <property type="project" value="InterPro"/>
</dbReference>
<comment type="caution">
    <text evidence="2">The sequence shown here is derived from an EMBL/GenBank/DDBJ whole genome shotgun (WGS) entry which is preliminary data.</text>
</comment>
<name>A0A7W3JS59_9MICO</name>
<keyword evidence="3" id="KW-1185">Reference proteome</keyword>
<dbReference type="GO" id="GO:0009231">
    <property type="term" value="P:riboflavin biosynthetic process"/>
    <property type="evidence" value="ECO:0007669"/>
    <property type="project" value="InterPro"/>
</dbReference>
<dbReference type="RefSeq" id="WP_182483602.1">
    <property type="nucleotide sequence ID" value="NZ_JACGWU010000001.1"/>
</dbReference>
<accession>A0A7W3JS59</accession>
<gene>
    <name evidence="2" type="ORF">FB555_000218</name>
</gene>
<protein>
    <submittedName>
        <fullName evidence="2">Dihydrofolate reductase</fullName>
    </submittedName>
</protein>
<evidence type="ECO:0000259" key="1">
    <source>
        <dbReference type="Pfam" id="PF01872"/>
    </source>
</evidence>
<dbReference type="AlphaFoldDB" id="A0A7W3JS59"/>
<dbReference type="Gene3D" id="3.40.430.10">
    <property type="entry name" value="Dihydrofolate Reductase, subunit A"/>
    <property type="match status" value="1"/>
</dbReference>
<evidence type="ECO:0000313" key="2">
    <source>
        <dbReference type="EMBL" id="MBA8828147.1"/>
    </source>
</evidence>
<dbReference type="InterPro" id="IPR002734">
    <property type="entry name" value="RibDG_C"/>
</dbReference>
<sequence length="176" mass="19534">MSHRPRISVFIATSLDGLIATTDNSLEWLESAVGEGEDYGYTAFMAGIDSLAMGRGTYNFIAPMDPLPFGKRPLFVFTRDTEISREGVKFTTMTPTEAVEDWTRRELKHVYLDGGKLISSFVKLDLVDDMTITRVPVILGTGLPLFQQGFGPLAFTLDTSNAWPSGVISQKYSRIR</sequence>
<proteinExistence type="predicted"/>
<dbReference type="PANTHER" id="PTHR38011:SF11">
    <property type="entry name" value="2,5-DIAMINO-6-RIBOSYLAMINO-4(3H)-PYRIMIDINONE 5'-PHOSPHATE REDUCTASE"/>
    <property type="match status" value="1"/>
</dbReference>
<dbReference type="InterPro" id="IPR050765">
    <property type="entry name" value="Riboflavin_Biosynth_HTPR"/>
</dbReference>
<feature type="domain" description="Bacterial bifunctional deaminase-reductase C-terminal" evidence="1">
    <location>
        <begin position="6"/>
        <end position="167"/>
    </location>
</feature>
<evidence type="ECO:0000313" key="3">
    <source>
        <dbReference type="Proteomes" id="UP000524237"/>
    </source>
</evidence>
<reference evidence="2 3" key="1">
    <citation type="submission" date="2020-07" db="EMBL/GenBank/DDBJ databases">
        <title>Sequencing the genomes of 1000 actinobacteria strains.</title>
        <authorList>
            <person name="Klenk H.-P."/>
        </authorList>
    </citation>
    <scope>NUCLEOTIDE SEQUENCE [LARGE SCALE GENOMIC DNA]</scope>
    <source>
        <strain evidence="2 3">DSM 23737</strain>
    </source>
</reference>
<dbReference type="PANTHER" id="PTHR38011">
    <property type="entry name" value="DIHYDROFOLATE REDUCTASE FAMILY PROTEIN (AFU_ORTHOLOGUE AFUA_8G06820)"/>
    <property type="match status" value="1"/>
</dbReference>
<dbReference type="Pfam" id="PF01872">
    <property type="entry name" value="RibD_C"/>
    <property type="match status" value="1"/>
</dbReference>
<dbReference type="EMBL" id="JACGWU010000001">
    <property type="protein sequence ID" value="MBA8828147.1"/>
    <property type="molecule type" value="Genomic_DNA"/>
</dbReference>
<dbReference type="InterPro" id="IPR024072">
    <property type="entry name" value="DHFR-like_dom_sf"/>
</dbReference>
<dbReference type="SUPFAM" id="SSF53597">
    <property type="entry name" value="Dihydrofolate reductase-like"/>
    <property type="match status" value="1"/>
</dbReference>
<dbReference type="Proteomes" id="UP000524237">
    <property type="component" value="Unassembled WGS sequence"/>
</dbReference>